<protein>
    <submittedName>
        <fullName evidence="3">23275_t:CDS:1</fullName>
    </submittedName>
</protein>
<reference evidence="3" key="1">
    <citation type="submission" date="2021-06" db="EMBL/GenBank/DDBJ databases">
        <authorList>
            <person name="Kallberg Y."/>
            <person name="Tangrot J."/>
            <person name="Rosling A."/>
        </authorList>
    </citation>
    <scope>NUCLEOTIDE SEQUENCE</scope>
    <source>
        <strain evidence="3">FL966</strain>
    </source>
</reference>
<keyword evidence="4" id="KW-1185">Reference proteome</keyword>
<dbReference type="InterPro" id="IPR052579">
    <property type="entry name" value="Zinc_finger_SWIM"/>
</dbReference>
<organism evidence="3 4">
    <name type="scientific">Cetraspora pellucida</name>
    <dbReference type="NCBI Taxonomy" id="1433469"/>
    <lineage>
        <taxon>Eukaryota</taxon>
        <taxon>Fungi</taxon>
        <taxon>Fungi incertae sedis</taxon>
        <taxon>Mucoromycota</taxon>
        <taxon>Glomeromycotina</taxon>
        <taxon>Glomeromycetes</taxon>
        <taxon>Diversisporales</taxon>
        <taxon>Gigasporaceae</taxon>
        <taxon>Cetraspora</taxon>
    </lineage>
</organism>
<comment type="caution">
    <text evidence="3">The sequence shown here is derived from an EMBL/GenBank/DDBJ whole genome shotgun (WGS) entry which is preliminary data.</text>
</comment>
<dbReference type="Pfam" id="PF10551">
    <property type="entry name" value="MULE"/>
    <property type="match status" value="1"/>
</dbReference>
<dbReference type="EMBL" id="CAJVQA010016196">
    <property type="protein sequence ID" value="CAG8741587.1"/>
    <property type="molecule type" value="Genomic_DNA"/>
</dbReference>
<dbReference type="PANTHER" id="PTHR31569">
    <property type="entry name" value="SWIM-TYPE DOMAIN-CONTAINING PROTEIN"/>
    <property type="match status" value="1"/>
</dbReference>
<dbReference type="AlphaFoldDB" id="A0A9N9IKW5"/>
<gene>
    <name evidence="3" type="ORF">CPELLU_LOCUS14122</name>
</gene>
<feature type="domain" description="MULE transposase" evidence="2">
    <location>
        <begin position="219"/>
        <end position="313"/>
    </location>
</feature>
<evidence type="ECO:0000313" key="4">
    <source>
        <dbReference type="Proteomes" id="UP000789759"/>
    </source>
</evidence>
<feature type="compositionally biased region" description="Basic and acidic residues" evidence="1">
    <location>
        <begin position="550"/>
        <end position="566"/>
    </location>
</feature>
<dbReference type="PANTHER" id="PTHR31569:SF4">
    <property type="entry name" value="SWIM-TYPE DOMAIN-CONTAINING PROTEIN"/>
    <property type="match status" value="1"/>
</dbReference>
<accession>A0A9N9IKW5</accession>
<dbReference type="InterPro" id="IPR018289">
    <property type="entry name" value="MULE_transposase_dom"/>
</dbReference>
<proteinExistence type="predicted"/>
<feature type="region of interest" description="Disordered" evidence="1">
    <location>
        <begin position="535"/>
        <end position="566"/>
    </location>
</feature>
<dbReference type="OrthoDB" id="4368270at2759"/>
<sequence length="566" mass="66527">MNPPSPNQFTNHNELLEYIHAFSETQEYAVTTKRSRSDINGEIKNITLGCDRSGVYRNRLNLTDGSRHRKTASRLLNCPFELFGTKHNNVWHLEIRNFEHNHEAFTDMLGHPVARRLNVEQKELVWRMAAAGSCPCQILSTICQSDSSSKAISRTVYNALYSIRQERLDGHTPVQALLDELQESDFEFEYQCDDQNHITHLFFAHRISIALTHTYPTALLIDCTYKTNRYKMPLMNVVSMSSFNMTFYSCFAFLSDETELDYEWVLICILKIFNNMSHPNVIVTDQEFALMKAIKKVFPNTQHILCIWHINKNILAKCKRYFTTDENWTEFIRMWQVVIGSVTEQDFEIQWNEFLKSYSNKPEVLKYLQETWLPYKKHFISAYTNRHLHLSDLELVFHKIILQVESQEREIRATISYQRMKVQHMHQIPLFEPILYRVSFFVLNKIHEELIKVLNAILDSSLKPCTGIQGHRIEFLEPTYLVNNNQSDLQPLLQSLIQVYQFWPLHQQVAIYSQLEELVNTPPIVLEDPVISRPRGRPVGAKNKNKRSTHRDLSEFEHTEKHSRQC</sequence>
<feature type="non-terminal residue" evidence="3">
    <location>
        <position position="566"/>
    </location>
</feature>
<dbReference type="Proteomes" id="UP000789759">
    <property type="component" value="Unassembled WGS sequence"/>
</dbReference>
<evidence type="ECO:0000313" key="3">
    <source>
        <dbReference type="EMBL" id="CAG8741587.1"/>
    </source>
</evidence>
<evidence type="ECO:0000256" key="1">
    <source>
        <dbReference type="SAM" id="MobiDB-lite"/>
    </source>
</evidence>
<evidence type="ECO:0000259" key="2">
    <source>
        <dbReference type="Pfam" id="PF10551"/>
    </source>
</evidence>
<name>A0A9N9IKW5_9GLOM</name>